<reference evidence="5" key="1">
    <citation type="submission" date="2022-03" db="EMBL/GenBank/DDBJ databases">
        <authorList>
            <person name="Martin C."/>
        </authorList>
    </citation>
    <scope>NUCLEOTIDE SEQUENCE</scope>
</reference>
<dbReference type="Gene3D" id="1.20.1250.20">
    <property type="entry name" value="MFS general substrate transporter like domains"/>
    <property type="match status" value="1"/>
</dbReference>
<comment type="subcellular location">
    <subcellularLocation>
        <location evidence="1">Membrane</location>
        <topology evidence="1">Multi-pass membrane protein</topology>
    </subcellularLocation>
</comment>
<evidence type="ECO:0000313" key="5">
    <source>
        <dbReference type="EMBL" id="CAH1800792.1"/>
    </source>
</evidence>
<dbReference type="AlphaFoldDB" id="A0A8J1UW27"/>
<evidence type="ECO:0000256" key="1">
    <source>
        <dbReference type="ARBA" id="ARBA00004141"/>
    </source>
</evidence>
<dbReference type="GO" id="GO:0016020">
    <property type="term" value="C:membrane"/>
    <property type="evidence" value="ECO:0007669"/>
    <property type="project" value="UniProtKB-SubCell"/>
</dbReference>
<dbReference type="PANTHER" id="PTHR24064">
    <property type="entry name" value="SOLUTE CARRIER FAMILY 22 MEMBER"/>
    <property type="match status" value="1"/>
</dbReference>
<evidence type="ECO:0000313" key="6">
    <source>
        <dbReference type="Proteomes" id="UP000749559"/>
    </source>
</evidence>
<keyword evidence="2" id="KW-0812">Transmembrane</keyword>
<keyword evidence="4" id="KW-0472">Membrane</keyword>
<proteinExistence type="predicted"/>
<dbReference type="SUPFAM" id="SSF103473">
    <property type="entry name" value="MFS general substrate transporter"/>
    <property type="match status" value="1"/>
</dbReference>
<dbReference type="InterPro" id="IPR036259">
    <property type="entry name" value="MFS_trans_sf"/>
</dbReference>
<sequence length="155" mass="16880">MSAYLIANGCCVLIMVPLLSRGVPGVISALAFIGSVLINNLWPLTYSFTAELNPTEARNIAVGSGSSFGRMCGLVAPYMPLLSVYWYGLPYLVLGSVPVIVGLLCFLLPETKGRRLPDTLKDAELFGTEQYDNMYQATTNDEFKVLTTNNTSLEE</sequence>
<accession>A0A8J1UW27</accession>
<protein>
    <submittedName>
        <fullName evidence="5">Uncharacterized protein</fullName>
    </submittedName>
</protein>
<dbReference type="OrthoDB" id="5296287at2759"/>
<dbReference type="Proteomes" id="UP000749559">
    <property type="component" value="Unassembled WGS sequence"/>
</dbReference>
<keyword evidence="3" id="KW-1133">Transmembrane helix</keyword>
<name>A0A8J1UW27_OWEFU</name>
<dbReference type="EMBL" id="CAIIXF020000012">
    <property type="protein sequence ID" value="CAH1800792.1"/>
    <property type="molecule type" value="Genomic_DNA"/>
</dbReference>
<evidence type="ECO:0000256" key="4">
    <source>
        <dbReference type="ARBA" id="ARBA00023136"/>
    </source>
</evidence>
<evidence type="ECO:0000256" key="3">
    <source>
        <dbReference type="ARBA" id="ARBA00022989"/>
    </source>
</evidence>
<comment type="caution">
    <text evidence="5">The sequence shown here is derived from an EMBL/GenBank/DDBJ whole genome shotgun (WGS) entry which is preliminary data.</text>
</comment>
<evidence type="ECO:0000256" key="2">
    <source>
        <dbReference type="ARBA" id="ARBA00022692"/>
    </source>
</evidence>
<organism evidence="5 6">
    <name type="scientific">Owenia fusiformis</name>
    <name type="common">Polychaete worm</name>
    <dbReference type="NCBI Taxonomy" id="6347"/>
    <lineage>
        <taxon>Eukaryota</taxon>
        <taxon>Metazoa</taxon>
        <taxon>Spiralia</taxon>
        <taxon>Lophotrochozoa</taxon>
        <taxon>Annelida</taxon>
        <taxon>Polychaeta</taxon>
        <taxon>Sedentaria</taxon>
        <taxon>Canalipalpata</taxon>
        <taxon>Sabellida</taxon>
        <taxon>Oweniida</taxon>
        <taxon>Oweniidae</taxon>
        <taxon>Owenia</taxon>
    </lineage>
</organism>
<gene>
    <name evidence="5" type="ORF">OFUS_LOCUS24634</name>
</gene>
<keyword evidence="6" id="KW-1185">Reference proteome</keyword>